<dbReference type="SUPFAM" id="SSF50249">
    <property type="entry name" value="Nucleic acid-binding proteins"/>
    <property type="match status" value="1"/>
</dbReference>
<dbReference type="Pfam" id="PF00006">
    <property type="entry name" value="ATP-synt_ab"/>
    <property type="match status" value="1"/>
</dbReference>
<dbReference type="InterPro" id="IPR012340">
    <property type="entry name" value="NA-bd_OB-fold"/>
</dbReference>
<evidence type="ECO:0000256" key="6">
    <source>
        <dbReference type="ARBA" id="ARBA00022884"/>
    </source>
</evidence>
<dbReference type="GO" id="GO:0003723">
    <property type="term" value="F:RNA binding"/>
    <property type="evidence" value="ECO:0007669"/>
    <property type="project" value="UniProtKB-UniRule"/>
</dbReference>
<dbReference type="InterPro" id="IPR011129">
    <property type="entry name" value="CSD"/>
</dbReference>
<dbReference type="GO" id="GO:0006353">
    <property type="term" value="P:DNA-templated transcription termination"/>
    <property type="evidence" value="ECO:0007669"/>
    <property type="project" value="UniProtKB-UniRule"/>
</dbReference>
<dbReference type="InterPro" id="IPR027417">
    <property type="entry name" value="P-loop_NTPase"/>
</dbReference>
<keyword evidence="4 9" id="KW-0347">Helicase</keyword>
<dbReference type="Gene3D" id="2.40.50.140">
    <property type="entry name" value="Nucleic acid-binding proteins"/>
    <property type="match status" value="1"/>
</dbReference>
<sequence length="442" mass="50112">MGENKEYKKDYNKMRTHTPVEGHTIEELRSLPINKLADIAKSLGIENPQEFLRQELIFEILKTQVSKGGFILFTGILEITQEGYGFLRAIDENFSGTQNDAYVSNTQIRRFALRNGDIVTGQVRSPKDQERYYALLKVEAINYQSPEEMKNRPLFDNLTPLFPTEQIKLEYNSFKITGRMLDLFSPIGKGQRALIVAPPRTGKTELMKELAYGITHNHPEIDLIVLLIDERPEEVTDMERSVKGEVYSSTFDMPAINHTRVAELVVEKAKRMVEMGKDVVILLDSITRLARAYNTATPSSGKVLSGGVDANALHKPKRFFGAARNIEKGGSLTIIATALIETGSRMDEVIFEEFKGTGNSEIVLARNIAERRIYPAMDILKSGTRKEELLLGNDRLQKVWVLRNAIHQMNNEIEALTFLYSQMQKSKDNEEFLNMMNDSAKD</sequence>
<comment type="subunit">
    <text evidence="9">Homohexamer. The homohexamer assembles into an open ring structure.</text>
</comment>
<feature type="domain" description="Rho RNA-BD" evidence="12">
    <location>
        <begin position="70"/>
        <end position="145"/>
    </location>
</feature>
<dbReference type="Pfam" id="PF07497">
    <property type="entry name" value="Rho_RNA_bind"/>
    <property type="match status" value="1"/>
</dbReference>
<feature type="binding site" evidence="9">
    <location>
        <begin position="188"/>
        <end position="193"/>
    </location>
    <ligand>
        <name>ATP</name>
        <dbReference type="ChEBI" id="CHEBI:30616"/>
    </ligand>
</feature>
<evidence type="ECO:0000256" key="4">
    <source>
        <dbReference type="ARBA" id="ARBA00022806"/>
    </source>
</evidence>
<evidence type="ECO:0000256" key="2">
    <source>
        <dbReference type="ARBA" id="ARBA00022741"/>
    </source>
</evidence>
<gene>
    <name evidence="9" type="primary">rho</name>
    <name evidence="13" type="ORF">B6S12_06480</name>
</gene>
<dbReference type="InterPro" id="IPR011112">
    <property type="entry name" value="Rho-like_N"/>
</dbReference>
<feature type="binding site" evidence="9">
    <location>
        <position position="231"/>
    </location>
    <ligand>
        <name>ATP</name>
        <dbReference type="ChEBI" id="CHEBI:30616"/>
    </ligand>
</feature>
<proteinExistence type="inferred from homology"/>
<dbReference type="PROSITE" id="PS51856">
    <property type="entry name" value="RHO_RNA_BD"/>
    <property type="match status" value="1"/>
</dbReference>
<dbReference type="InterPro" id="IPR036269">
    <property type="entry name" value="Rho_N_sf"/>
</dbReference>
<comment type="caution">
    <text evidence="13">The sequence shown here is derived from an EMBL/GenBank/DDBJ whole genome shotgun (WGS) entry which is preliminary data.</text>
</comment>
<dbReference type="InterPro" id="IPR004665">
    <property type="entry name" value="Term_rho"/>
</dbReference>
<evidence type="ECO:0000256" key="9">
    <source>
        <dbReference type="HAMAP-Rule" id="MF_01884"/>
    </source>
</evidence>
<feature type="binding site" evidence="9">
    <location>
        <begin position="200"/>
        <end position="205"/>
    </location>
    <ligand>
        <name>ATP</name>
        <dbReference type="ChEBI" id="CHEBI:30616"/>
    </ligand>
</feature>
<dbReference type="GO" id="GO:0016787">
    <property type="term" value="F:hydrolase activity"/>
    <property type="evidence" value="ECO:0007669"/>
    <property type="project" value="UniProtKB-KW"/>
</dbReference>
<evidence type="ECO:0000313" key="13">
    <source>
        <dbReference type="EMBL" id="PZT47957.1"/>
    </source>
</evidence>
<dbReference type="HAMAP" id="MF_01884">
    <property type="entry name" value="Rho"/>
    <property type="match status" value="1"/>
</dbReference>
<dbReference type="PANTHER" id="PTHR46425">
    <property type="entry name" value="TRANSCRIPTION TERMINATION FACTOR RHO"/>
    <property type="match status" value="1"/>
</dbReference>
<dbReference type="SMART" id="SM00357">
    <property type="entry name" value="CSP"/>
    <property type="match status" value="1"/>
</dbReference>
<dbReference type="Proteomes" id="UP000249746">
    <property type="component" value="Unassembled WGS sequence"/>
</dbReference>
<dbReference type="EC" id="3.6.4.-" evidence="9 10"/>
<name>A0A2W6MU23_9HELI</name>
<dbReference type="GO" id="GO:0004386">
    <property type="term" value="F:helicase activity"/>
    <property type="evidence" value="ECO:0007669"/>
    <property type="project" value="UniProtKB-UniRule"/>
</dbReference>
<keyword evidence="7 9" id="KW-0805">Transcription regulation</keyword>
<evidence type="ECO:0000259" key="12">
    <source>
        <dbReference type="PROSITE" id="PS51856"/>
    </source>
</evidence>
<keyword evidence="14" id="KW-1185">Reference proteome</keyword>
<evidence type="ECO:0000256" key="11">
    <source>
        <dbReference type="PROSITE-ProRule" id="PRU01203"/>
    </source>
</evidence>
<evidence type="ECO:0000256" key="8">
    <source>
        <dbReference type="ARBA" id="ARBA00023163"/>
    </source>
</evidence>
<dbReference type="RefSeq" id="WP_111229998.1">
    <property type="nucleotide sequence ID" value="NZ_NBIU01000017.1"/>
</dbReference>
<protein>
    <recommendedName>
        <fullName evidence="9 10">Transcription termination factor Rho</fullName>
        <ecNumber evidence="9 10">3.6.4.-</ecNumber>
    </recommendedName>
    <alternativeName>
        <fullName evidence="9">ATP-dependent helicase Rho</fullName>
    </alternativeName>
</protein>
<evidence type="ECO:0000313" key="14">
    <source>
        <dbReference type="Proteomes" id="UP000249746"/>
    </source>
</evidence>
<keyword evidence="5 9" id="KW-0067">ATP-binding</keyword>
<evidence type="ECO:0000256" key="3">
    <source>
        <dbReference type="ARBA" id="ARBA00022801"/>
    </source>
</evidence>
<keyword evidence="6 9" id="KW-0694">RNA-binding</keyword>
<dbReference type="PANTHER" id="PTHR46425:SF1">
    <property type="entry name" value="TRANSCRIPTION TERMINATION FACTOR RHO"/>
    <property type="match status" value="1"/>
</dbReference>
<dbReference type="Pfam" id="PF07498">
    <property type="entry name" value="Rho_N"/>
    <property type="match status" value="1"/>
</dbReference>
<dbReference type="SMART" id="SM00382">
    <property type="entry name" value="AAA"/>
    <property type="match status" value="1"/>
</dbReference>
<keyword evidence="8 9" id="KW-0804">Transcription</keyword>
<dbReference type="CDD" id="cd04459">
    <property type="entry name" value="Rho_CSD"/>
    <property type="match status" value="1"/>
</dbReference>
<comment type="function">
    <text evidence="9">Facilitates transcription termination by a mechanism that involves Rho binding to the nascent RNA, activation of Rho's RNA-dependent ATPase activity, and release of the mRNA from the DNA template.</text>
</comment>
<comment type="similarity">
    <text evidence="9 11">Belongs to the Rho family.</text>
</comment>
<evidence type="ECO:0000256" key="10">
    <source>
        <dbReference type="NCBIfam" id="TIGR00767"/>
    </source>
</evidence>
<dbReference type="OrthoDB" id="9805197at2"/>
<dbReference type="AlphaFoldDB" id="A0A2W6MU23"/>
<keyword evidence="2 9" id="KW-0547">Nucleotide-binding</keyword>
<dbReference type="CDD" id="cd01128">
    <property type="entry name" value="rho_factor_C"/>
    <property type="match status" value="1"/>
</dbReference>
<dbReference type="NCBIfam" id="NF006886">
    <property type="entry name" value="PRK09376.1"/>
    <property type="match status" value="1"/>
</dbReference>
<dbReference type="SUPFAM" id="SSF52540">
    <property type="entry name" value="P-loop containing nucleoside triphosphate hydrolases"/>
    <property type="match status" value="1"/>
</dbReference>
<dbReference type="SUPFAM" id="SSF68912">
    <property type="entry name" value="Rho N-terminal domain-like"/>
    <property type="match status" value="1"/>
</dbReference>
<dbReference type="Gene3D" id="3.40.50.300">
    <property type="entry name" value="P-loop containing nucleotide triphosphate hydrolases"/>
    <property type="match status" value="1"/>
</dbReference>
<reference evidence="13 14" key="1">
    <citation type="submission" date="2017-03" db="EMBL/GenBank/DDBJ databases">
        <title>Genomic and clinical evidence uncovers the enterohepatic species Helicobacter valdiviensis as a potential human intestinal pathogen.</title>
        <authorList>
            <person name="Fresia P."/>
            <person name="Jara R."/>
            <person name="Sierra R."/>
            <person name="Ferres I."/>
            <person name="Greif G."/>
            <person name="Iraola G."/>
            <person name="Collado L."/>
        </authorList>
    </citation>
    <scope>NUCLEOTIDE SEQUENCE [LARGE SCALE GENOMIC DNA]</scope>
    <source>
        <strain evidence="13 14">WBE14</strain>
    </source>
</reference>
<dbReference type="GO" id="GO:0005524">
    <property type="term" value="F:ATP binding"/>
    <property type="evidence" value="ECO:0007669"/>
    <property type="project" value="UniProtKB-UniRule"/>
</dbReference>
<dbReference type="NCBIfam" id="TIGR00767">
    <property type="entry name" value="rho"/>
    <property type="match status" value="1"/>
</dbReference>
<dbReference type="EMBL" id="NBIU01000017">
    <property type="protein sequence ID" value="PZT47957.1"/>
    <property type="molecule type" value="Genomic_DNA"/>
</dbReference>
<dbReference type="GO" id="GO:0008186">
    <property type="term" value="F:ATP-dependent activity, acting on RNA"/>
    <property type="evidence" value="ECO:0007669"/>
    <property type="project" value="UniProtKB-UniRule"/>
</dbReference>
<dbReference type="InterPro" id="IPR000194">
    <property type="entry name" value="ATPase_F1/V1/A1_a/bsu_nucl-bd"/>
</dbReference>
<evidence type="ECO:0000256" key="1">
    <source>
        <dbReference type="ARBA" id="ARBA00022472"/>
    </source>
</evidence>
<dbReference type="InterPro" id="IPR003593">
    <property type="entry name" value="AAA+_ATPase"/>
</dbReference>
<keyword evidence="3 9" id="KW-0378">Hydrolase</keyword>
<organism evidence="13 14">
    <name type="scientific">Helicobacter valdiviensis</name>
    <dbReference type="NCBI Taxonomy" id="1458358"/>
    <lineage>
        <taxon>Bacteria</taxon>
        <taxon>Pseudomonadati</taxon>
        <taxon>Campylobacterota</taxon>
        <taxon>Epsilonproteobacteria</taxon>
        <taxon>Campylobacterales</taxon>
        <taxon>Helicobacteraceae</taxon>
        <taxon>Helicobacter</taxon>
    </lineage>
</organism>
<dbReference type="InterPro" id="IPR011113">
    <property type="entry name" value="Rho_RNA-bd"/>
</dbReference>
<dbReference type="SMART" id="SM00959">
    <property type="entry name" value="Rho_N"/>
    <property type="match status" value="1"/>
</dbReference>
<evidence type="ECO:0000256" key="5">
    <source>
        <dbReference type="ARBA" id="ARBA00022840"/>
    </source>
</evidence>
<comment type="caution">
    <text evidence="9">Lacks conserved residue(s) required for the propagation of feature annotation.</text>
</comment>
<keyword evidence="1 9" id="KW-0806">Transcription termination</keyword>
<evidence type="ECO:0000256" key="7">
    <source>
        <dbReference type="ARBA" id="ARBA00023015"/>
    </source>
</evidence>
<dbReference type="InterPro" id="IPR041703">
    <property type="entry name" value="Rho_factor_ATP-bd"/>
</dbReference>
<dbReference type="GO" id="GO:0005829">
    <property type="term" value="C:cytosol"/>
    <property type="evidence" value="ECO:0007669"/>
    <property type="project" value="UniProtKB-ARBA"/>
</dbReference>
<accession>A0A2W6MU23</accession>